<organism evidence="6 7">
    <name type="scientific">Tenebrio molitor</name>
    <name type="common">Yellow mealworm beetle</name>
    <dbReference type="NCBI Taxonomy" id="7067"/>
    <lineage>
        <taxon>Eukaryota</taxon>
        <taxon>Metazoa</taxon>
        <taxon>Ecdysozoa</taxon>
        <taxon>Arthropoda</taxon>
        <taxon>Hexapoda</taxon>
        <taxon>Insecta</taxon>
        <taxon>Pterygota</taxon>
        <taxon>Neoptera</taxon>
        <taxon>Endopterygota</taxon>
        <taxon>Coleoptera</taxon>
        <taxon>Polyphaga</taxon>
        <taxon>Cucujiformia</taxon>
        <taxon>Tenebrionidae</taxon>
        <taxon>Tenebrio</taxon>
    </lineage>
</organism>
<name>A0A8J6H7W6_TENMO</name>
<dbReference type="GO" id="GO:0003785">
    <property type="term" value="F:actin monomer binding"/>
    <property type="evidence" value="ECO:0007669"/>
    <property type="project" value="InterPro"/>
</dbReference>
<dbReference type="InterPro" id="IPR013083">
    <property type="entry name" value="Znf_RING/FYVE/PHD"/>
</dbReference>
<dbReference type="CDD" id="cd16646">
    <property type="entry name" value="mRING-HC-C2H2C4_MDM2-like"/>
    <property type="match status" value="1"/>
</dbReference>
<evidence type="ECO:0008006" key="8">
    <source>
        <dbReference type="Google" id="ProtNLM"/>
    </source>
</evidence>
<dbReference type="Pfam" id="PF01290">
    <property type="entry name" value="Thymosin"/>
    <property type="match status" value="3"/>
</dbReference>
<protein>
    <recommendedName>
        <fullName evidence="8">RanBP2-type domain-containing protein</fullName>
    </recommendedName>
</protein>
<sequence length="861" mass="97228">MTTKTMQRSFEIEIDAKVEAKHHYWFRLESESSPTSADDTESIYSIQGKETDIVRDTTDTVSNSSEYEIDIEYEIDSLSDGDRSDVIFLDSSDESEGLMYAAAVVGDSSLETFITDAEDSDNSRQGDSSIGLTDFWTCIQCKSQNDNPQFRYCDKCFQDRKAFFPPRPRRRKKAERSNEIPHSPVKLAELKSCLKGLSSQDSGISSCSSQEFGLLCLDQIAVPSDDKPSTSVIEDEGKNRKRQISESSLSDEYEAKRPRKQSRLMKKEVEKKDDEDKKNEVEKESGVVVNGQADKNQTRTTEEEQVKGPLPECKEICIMCNNNPKNSVFLHGRIAHMCCCYKCAMRTWKSLKRCPICQRKMSCPVPAPALKDLPRVAGDLKSELEGFKPTNLKNADTQEKIVLPSAEDVAQERTHNALIAGVENFKSSSLKRTNTKEKIVLPNAQDVAAEKTEKALIAGIEHFDQSKLKHTETQEKNPLPNKDEMRLGEWYYGDDNLILGTRCILNYKDETFECHIQKIIKNENKCIVYVPKLVEKLTVNYTDLSPENDAKPWPLPYRFTKNLVVSSTQSSTHEKTLKLPKKRKDKRRIKSNSESQTMTPPEPAEQDIEAFIGVPLQMQNGSGQACAQPETPKVSLSQHNLLVTPEIPSPLPKFSWETPWSNGASVTPEKYVWSQPSTSSQNVGNFHVKPMVASAPVTPNVVPYHDSQYPYVYNYHVDNYNSYNSWSNSTDYNAQKNPYPLETEDSKEKVEFQEAPNQYGENYEPQTGLTIPPPNPQVEVYSPVIPIPPGTPVIYAHPSEMSEMMVPTAPFQVYTPPVDMQYVSPAPYFYSPTIPTTWYPLGINSQGFIFPTPVNQNLQSN</sequence>
<feature type="compositionally biased region" description="Basic residues" evidence="5">
    <location>
        <begin position="578"/>
        <end position="590"/>
    </location>
</feature>
<dbReference type="FunFam" id="1.20.5.520:FF:000001">
    <property type="entry name" value="Thymosin beta"/>
    <property type="match status" value="1"/>
</dbReference>
<dbReference type="InterPro" id="IPR001152">
    <property type="entry name" value="Beta-thymosin"/>
</dbReference>
<evidence type="ECO:0000256" key="3">
    <source>
        <dbReference type="ARBA" id="ARBA00022490"/>
    </source>
</evidence>
<dbReference type="Gene3D" id="3.30.40.10">
    <property type="entry name" value="Zinc/RING finger domain, C3HC4 (zinc finger)"/>
    <property type="match status" value="1"/>
</dbReference>
<evidence type="ECO:0000313" key="7">
    <source>
        <dbReference type="Proteomes" id="UP000719412"/>
    </source>
</evidence>
<dbReference type="CDD" id="cd22059">
    <property type="entry name" value="WH2_BetaT"/>
    <property type="match status" value="2"/>
</dbReference>
<reference evidence="6" key="2">
    <citation type="submission" date="2021-08" db="EMBL/GenBank/DDBJ databases">
        <authorList>
            <person name="Eriksson T."/>
        </authorList>
    </citation>
    <scope>NUCLEOTIDE SEQUENCE</scope>
    <source>
        <strain evidence="6">Stoneville</strain>
        <tissue evidence="6">Whole head</tissue>
    </source>
</reference>
<evidence type="ECO:0000256" key="2">
    <source>
        <dbReference type="ARBA" id="ARBA00009511"/>
    </source>
</evidence>
<evidence type="ECO:0000256" key="4">
    <source>
        <dbReference type="ARBA" id="ARBA00023212"/>
    </source>
</evidence>
<dbReference type="InterPro" id="IPR038386">
    <property type="entry name" value="Beta-thymosin_sf"/>
</dbReference>
<comment type="subcellular location">
    <subcellularLocation>
        <location evidence="1">Cytoplasm</location>
        <location evidence="1">Cytoskeleton</location>
    </subcellularLocation>
</comment>
<accession>A0A8J6H7W6</accession>
<dbReference type="GO" id="GO:0007015">
    <property type="term" value="P:actin filament organization"/>
    <property type="evidence" value="ECO:0007669"/>
    <property type="project" value="InterPro"/>
</dbReference>
<feature type="region of interest" description="Disordered" evidence="5">
    <location>
        <begin position="225"/>
        <end position="303"/>
    </location>
</feature>
<dbReference type="InterPro" id="IPR036443">
    <property type="entry name" value="Znf_RanBP2_sf"/>
</dbReference>
<dbReference type="PANTHER" id="PTHR20940">
    <property type="entry name" value="TETRA THYMOSIN"/>
    <property type="match status" value="1"/>
</dbReference>
<evidence type="ECO:0000256" key="1">
    <source>
        <dbReference type="ARBA" id="ARBA00004245"/>
    </source>
</evidence>
<dbReference type="GO" id="GO:0005856">
    <property type="term" value="C:cytoskeleton"/>
    <property type="evidence" value="ECO:0007669"/>
    <property type="project" value="UniProtKB-SubCell"/>
</dbReference>
<keyword evidence="3" id="KW-0963">Cytoplasm</keyword>
<keyword evidence="4" id="KW-0206">Cytoskeleton</keyword>
<dbReference type="SUPFAM" id="SSF90209">
    <property type="entry name" value="Ran binding protein zinc finger-like"/>
    <property type="match status" value="1"/>
</dbReference>
<feature type="region of interest" description="Disordered" evidence="5">
    <location>
        <begin position="570"/>
        <end position="604"/>
    </location>
</feature>
<dbReference type="Gene3D" id="2.30.30.380">
    <property type="entry name" value="Zn-finger domain of Sec23/24"/>
    <property type="match status" value="1"/>
</dbReference>
<gene>
    <name evidence="6" type="ORF">GEV33_013124</name>
</gene>
<feature type="compositionally biased region" description="Basic and acidic residues" evidence="5">
    <location>
        <begin position="265"/>
        <end position="285"/>
    </location>
</feature>
<proteinExistence type="inferred from homology"/>
<dbReference type="EMBL" id="JABDTM020027996">
    <property type="protein sequence ID" value="KAH0809668.1"/>
    <property type="molecule type" value="Genomic_DNA"/>
</dbReference>
<comment type="similarity">
    <text evidence="2">Belongs to the thymosin beta family.</text>
</comment>
<dbReference type="AlphaFoldDB" id="A0A8J6H7W6"/>
<dbReference type="Gene3D" id="1.20.5.520">
    <property type="entry name" value="Single helix bin"/>
    <property type="match status" value="3"/>
</dbReference>
<dbReference type="Proteomes" id="UP000719412">
    <property type="component" value="Unassembled WGS sequence"/>
</dbReference>
<reference evidence="6" key="1">
    <citation type="journal article" date="2020" name="J Insects Food Feed">
        <title>The yellow mealworm (Tenebrio molitor) genome: a resource for the emerging insects as food and feed industry.</title>
        <authorList>
            <person name="Eriksson T."/>
            <person name="Andere A."/>
            <person name="Kelstrup H."/>
            <person name="Emery V."/>
            <person name="Picard C."/>
        </authorList>
    </citation>
    <scope>NUCLEOTIDE SEQUENCE</scope>
    <source>
        <strain evidence="6">Stoneville</strain>
        <tissue evidence="6">Whole head</tissue>
    </source>
</reference>
<dbReference type="SMART" id="SM00152">
    <property type="entry name" value="THY"/>
    <property type="match status" value="3"/>
</dbReference>
<dbReference type="GO" id="GO:0005829">
    <property type="term" value="C:cytosol"/>
    <property type="evidence" value="ECO:0007669"/>
    <property type="project" value="TreeGrafter"/>
</dbReference>
<keyword evidence="7" id="KW-1185">Reference proteome</keyword>
<comment type="caution">
    <text evidence="6">The sequence shown here is derived from an EMBL/GenBank/DDBJ whole genome shotgun (WGS) entry which is preliminary data.</text>
</comment>
<evidence type="ECO:0000313" key="6">
    <source>
        <dbReference type="EMBL" id="KAH0809668.1"/>
    </source>
</evidence>
<evidence type="ECO:0000256" key="5">
    <source>
        <dbReference type="SAM" id="MobiDB-lite"/>
    </source>
</evidence>
<dbReference type="PANTHER" id="PTHR20940:SF1">
    <property type="entry name" value="CIBOULOT, ISOFORM A"/>
    <property type="match status" value="1"/>
</dbReference>